<keyword evidence="4" id="KW-1185">Reference proteome</keyword>
<sequence length="141" mass="15163">MTEGQARRVANDLELTGNADTTLRGKRVLVAEDNVILSMHLSMMLEEAGATVMGPYPFVDEALGALAQESPDLAVLDYELATGNSRPIAKRLTDLSVPFAFFTSHDACDLEPWSTDAPVVCKPNTDETLIVTMTGLLGHDA</sequence>
<evidence type="ECO:0000256" key="1">
    <source>
        <dbReference type="PROSITE-ProRule" id="PRU00169"/>
    </source>
</evidence>
<gene>
    <name evidence="3" type="ORF">GGQ59_000978</name>
</gene>
<dbReference type="SMART" id="SM00448">
    <property type="entry name" value="REC"/>
    <property type="match status" value="1"/>
</dbReference>
<evidence type="ECO:0000313" key="3">
    <source>
        <dbReference type="EMBL" id="MBB4658478.1"/>
    </source>
</evidence>
<protein>
    <submittedName>
        <fullName evidence="3">Two-component SAPR family response regulator</fullName>
    </submittedName>
</protein>
<evidence type="ECO:0000259" key="2">
    <source>
        <dbReference type="PROSITE" id="PS50110"/>
    </source>
</evidence>
<dbReference type="Gene3D" id="3.40.50.2300">
    <property type="match status" value="1"/>
</dbReference>
<evidence type="ECO:0000313" key="4">
    <source>
        <dbReference type="Proteomes" id="UP000563524"/>
    </source>
</evidence>
<name>A0A840I2R6_9PROT</name>
<dbReference type="Proteomes" id="UP000563524">
    <property type="component" value="Unassembled WGS sequence"/>
</dbReference>
<feature type="domain" description="Response regulatory" evidence="2">
    <location>
        <begin position="27"/>
        <end position="137"/>
    </location>
</feature>
<dbReference type="GO" id="GO:0000160">
    <property type="term" value="P:phosphorelay signal transduction system"/>
    <property type="evidence" value="ECO:0007669"/>
    <property type="project" value="InterPro"/>
</dbReference>
<organism evidence="3 4">
    <name type="scientific">Parvularcula dongshanensis</name>
    <dbReference type="NCBI Taxonomy" id="1173995"/>
    <lineage>
        <taxon>Bacteria</taxon>
        <taxon>Pseudomonadati</taxon>
        <taxon>Pseudomonadota</taxon>
        <taxon>Alphaproteobacteria</taxon>
        <taxon>Parvularculales</taxon>
        <taxon>Parvularculaceae</taxon>
        <taxon>Parvularcula</taxon>
    </lineage>
</organism>
<dbReference type="SUPFAM" id="SSF52172">
    <property type="entry name" value="CheY-like"/>
    <property type="match status" value="1"/>
</dbReference>
<dbReference type="PROSITE" id="PS50110">
    <property type="entry name" value="RESPONSE_REGULATORY"/>
    <property type="match status" value="1"/>
</dbReference>
<dbReference type="RefSeq" id="WP_183816334.1">
    <property type="nucleotide sequence ID" value="NZ_JACHOB010000001.1"/>
</dbReference>
<comment type="caution">
    <text evidence="3">The sequence shown here is derived from an EMBL/GenBank/DDBJ whole genome shotgun (WGS) entry which is preliminary data.</text>
</comment>
<dbReference type="EMBL" id="JACHOB010000001">
    <property type="protein sequence ID" value="MBB4658478.1"/>
    <property type="molecule type" value="Genomic_DNA"/>
</dbReference>
<feature type="modified residue" description="4-aspartylphosphate" evidence="1">
    <location>
        <position position="77"/>
    </location>
</feature>
<dbReference type="InterPro" id="IPR001789">
    <property type="entry name" value="Sig_transdc_resp-reg_receiver"/>
</dbReference>
<accession>A0A840I2R6</accession>
<proteinExistence type="predicted"/>
<dbReference type="InterPro" id="IPR011006">
    <property type="entry name" value="CheY-like_superfamily"/>
</dbReference>
<keyword evidence="1" id="KW-0597">Phosphoprotein</keyword>
<reference evidence="3 4" key="1">
    <citation type="submission" date="2020-08" db="EMBL/GenBank/DDBJ databases">
        <title>Genomic Encyclopedia of Type Strains, Phase IV (KMG-IV): sequencing the most valuable type-strain genomes for metagenomic binning, comparative biology and taxonomic classification.</title>
        <authorList>
            <person name="Goeker M."/>
        </authorList>
    </citation>
    <scope>NUCLEOTIDE SEQUENCE [LARGE SCALE GENOMIC DNA]</scope>
    <source>
        <strain evidence="3 4">DSM 102850</strain>
    </source>
</reference>
<dbReference type="AlphaFoldDB" id="A0A840I2R6"/>